<dbReference type="CDD" id="cd13880">
    <property type="entry name" value="CuRO_2_MaLCC_like"/>
    <property type="match status" value="1"/>
</dbReference>
<evidence type="ECO:0000256" key="1">
    <source>
        <dbReference type="ARBA" id="ARBA00010609"/>
    </source>
</evidence>
<dbReference type="InterPro" id="IPR011707">
    <property type="entry name" value="Cu-oxidase-like_N"/>
</dbReference>
<evidence type="ECO:0000259" key="8">
    <source>
        <dbReference type="Pfam" id="PF07731"/>
    </source>
</evidence>
<dbReference type="InterPro" id="IPR001117">
    <property type="entry name" value="Cu-oxidase_2nd"/>
</dbReference>
<evidence type="ECO:0000256" key="4">
    <source>
        <dbReference type="ARBA" id="ARBA00023002"/>
    </source>
</evidence>
<keyword evidence="2" id="KW-0479">Metal-binding</keyword>
<keyword evidence="4" id="KW-0560">Oxidoreductase</keyword>
<dbReference type="Pfam" id="PF07731">
    <property type="entry name" value="Cu-oxidase_2"/>
    <property type="match status" value="1"/>
</dbReference>
<dbReference type="Pfam" id="PF07732">
    <property type="entry name" value="Cu-oxidase_3"/>
    <property type="match status" value="1"/>
</dbReference>
<sequence>MGIMQGMASRAAGDVKMLAAALSQDATNGKSKLGTFMAPMLPFFLANNAAMQHGKPWGDRTVEGTNPYRQAPTTGSIRSYDWTISRGTIAPDGYEVPALLINGQYPGPMIEANWGDTVQVTVHNNITGPEEGTAMHWHGLLQRGTPYQDGVPGVTQCAIAPGQSYTYSFLADQFGSSWYHSHYSAQYSSGVVGPMVFYGPGRQFYDVDIGPVMLSDWNHQNYQDIIEKMLQPAAKGGNLKVTSDNNLINGKGTFDCSTMAKGDKTRCTPNAGYSKFKFQSGKVHRLRLMNTGSDGIQRFSIDEHMMTVIANDYVPIRPYQTKVVTLGVGQRADVLVKADQAPGSGFWMRSTLAACSEARQPNALAVVYYDEDGDTTPASKPWDVADPKTCANDDISESVPIFRMPVAQPTTTQEFVAEIFTNSSGVSLFKFGGVSARVDMNAPPLLLANVGNTSFPAEWNVHNFGGSKVVRLVVTNKTPGAHPMHLHGANVQVLAEGSGAWDGSTITNSDNPIRRDTQLVRPNGHVVLQFDADNAGVWPFHCHIAWHASAGYFSSVLTQPDLVKGMSMPMTIAQTCRDWAAYTQTNIPDQIDSGV</sequence>
<dbReference type="AlphaFoldDB" id="A0A4V1C870"/>
<evidence type="ECO:0000313" key="10">
    <source>
        <dbReference type="EMBL" id="QBZ65858.1"/>
    </source>
</evidence>
<dbReference type="EMBL" id="CP034210">
    <property type="protein sequence ID" value="QBZ65858.1"/>
    <property type="molecule type" value="Genomic_DNA"/>
</dbReference>
<evidence type="ECO:0008006" key="12">
    <source>
        <dbReference type="Google" id="ProtNLM"/>
    </source>
</evidence>
<accession>A0A4V1C870</accession>
<dbReference type="PANTHER" id="PTHR11709">
    <property type="entry name" value="MULTI-COPPER OXIDASE"/>
    <property type="match status" value="1"/>
</dbReference>
<dbReference type="FunFam" id="2.60.40.420:FF:000021">
    <property type="entry name" value="Extracellular dihydrogeodin oxidase/laccase"/>
    <property type="match status" value="1"/>
</dbReference>
<evidence type="ECO:0000256" key="6">
    <source>
        <dbReference type="ARBA" id="ARBA00023180"/>
    </source>
</evidence>
<dbReference type="Gene3D" id="2.60.40.420">
    <property type="entry name" value="Cupredoxins - blue copper proteins"/>
    <property type="match status" value="3"/>
</dbReference>
<evidence type="ECO:0000313" key="11">
    <source>
        <dbReference type="Proteomes" id="UP000294847"/>
    </source>
</evidence>
<dbReference type="CDD" id="cd13901">
    <property type="entry name" value="CuRO_3_MaLCC_like"/>
    <property type="match status" value="1"/>
</dbReference>
<keyword evidence="6" id="KW-0325">Glycoprotein</keyword>
<dbReference type="PANTHER" id="PTHR11709:SF145">
    <property type="entry name" value="LCC1"/>
    <property type="match status" value="1"/>
</dbReference>
<evidence type="ECO:0000256" key="5">
    <source>
        <dbReference type="ARBA" id="ARBA00023008"/>
    </source>
</evidence>
<organism evidence="10 11">
    <name type="scientific">Pyricularia oryzae</name>
    <name type="common">Rice blast fungus</name>
    <name type="synonym">Magnaporthe oryzae</name>
    <dbReference type="NCBI Taxonomy" id="318829"/>
    <lineage>
        <taxon>Eukaryota</taxon>
        <taxon>Fungi</taxon>
        <taxon>Dikarya</taxon>
        <taxon>Ascomycota</taxon>
        <taxon>Pezizomycotina</taxon>
        <taxon>Sordariomycetes</taxon>
        <taxon>Sordariomycetidae</taxon>
        <taxon>Magnaporthales</taxon>
        <taxon>Pyriculariaceae</taxon>
        <taxon>Pyricularia</taxon>
    </lineage>
</organism>
<name>A0A4V1C870_PYROR</name>
<protein>
    <recommendedName>
        <fullName evidence="12">Laccase-1</fullName>
    </recommendedName>
</protein>
<dbReference type="Proteomes" id="UP000294847">
    <property type="component" value="Chromosome 7"/>
</dbReference>
<keyword evidence="5" id="KW-0186">Copper</keyword>
<keyword evidence="3" id="KW-0677">Repeat</keyword>
<gene>
    <name evidence="10" type="ORF">PoMZ_12825</name>
</gene>
<dbReference type="GO" id="GO:0016491">
    <property type="term" value="F:oxidoreductase activity"/>
    <property type="evidence" value="ECO:0007669"/>
    <property type="project" value="UniProtKB-KW"/>
</dbReference>
<dbReference type="SUPFAM" id="SSF49503">
    <property type="entry name" value="Cupredoxins"/>
    <property type="match status" value="3"/>
</dbReference>
<comment type="similarity">
    <text evidence="1">Belongs to the multicopper oxidase family.</text>
</comment>
<dbReference type="InterPro" id="IPR008972">
    <property type="entry name" value="Cupredoxin"/>
</dbReference>
<dbReference type="Pfam" id="PF00394">
    <property type="entry name" value="Cu-oxidase"/>
    <property type="match status" value="1"/>
</dbReference>
<feature type="domain" description="Plastocyanin-like" evidence="9">
    <location>
        <begin position="84"/>
        <end position="198"/>
    </location>
</feature>
<evidence type="ECO:0000259" key="9">
    <source>
        <dbReference type="Pfam" id="PF07732"/>
    </source>
</evidence>
<evidence type="ECO:0000256" key="3">
    <source>
        <dbReference type="ARBA" id="ARBA00022737"/>
    </source>
</evidence>
<evidence type="ECO:0000259" key="7">
    <source>
        <dbReference type="Pfam" id="PF00394"/>
    </source>
</evidence>
<dbReference type="GO" id="GO:0005507">
    <property type="term" value="F:copper ion binding"/>
    <property type="evidence" value="ECO:0007669"/>
    <property type="project" value="InterPro"/>
</dbReference>
<feature type="domain" description="Plastocyanin-like" evidence="8">
    <location>
        <begin position="451"/>
        <end position="560"/>
    </location>
</feature>
<feature type="domain" description="Plastocyanin-like" evidence="7">
    <location>
        <begin position="211"/>
        <end position="371"/>
    </location>
</feature>
<evidence type="ECO:0000256" key="2">
    <source>
        <dbReference type="ARBA" id="ARBA00022723"/>
    </source>
</evidence>
<proteinExistence type="inferred from homology"/>
<reference evidence="10 11" key="1">
    <citation type="journal article" date="2019" name="Mol. Biol. Evol.">
        <title>Blast fungal genomes show frequent chromosomal changes, gene gains and losses, and effector gene turnover.</title>
        <authorList>
            <person name="Gomez Luciano L.B."/>
            <person name="Jason Tsai I."/>
            <person name="Chuma I."/>
            <person name="Tosa Y."/>
            <person name="Chen Y.H."/>
            <person name="Li J.Y."/>
            <person name="Li M.Y."/>
            <person name="Jade Lu M.Y."/>
            <person name="Nakayashiki H."/>
            <person name="Li W.H."/>
        </authorList>
    </citation>
    <scope>NUCLEOTIDE SEQUENCE [LARGE SCALE GENOMIC DNA]</scope>
    <source>
        <strain evidence="10">MZ5-1-6</strain>
    </source>
</reference>
<dbReference type="FunFam" id="2.60.40.420:FF:000038">
    <property type="entry name" value="Extracellular dihydrogeodin oxidase/laccase"/>
    <property type="match status" value="1"/>
</dbReference>
<dbReference type="InterPro" id="IPR011706">
    <property type="entry name" value="Cu-oxidase_C"/>
</dbReference>
<dbReference type="CDD" id="cd13854">
    <property type="entry name" value="CuRO_1_MaLCC_like"/>
    <property type="match status" value="1"/>
</dbReference>
<dbReference type="InterPro" id="IPR045087">
    <property type="entry name" value="Cu-oxidase_fam"/>
</dbReference>